<dbReference type="KEGG" id="tpla:ElP_40650"/>
<dbReference type="InterPro" id="IPR025419">
    <property type="entry name" value="DUF4142"/>
</dbReference>
<dbReference type="Pfam" id="PF13628">
    <property type="entry name" value="DUF4142"/>
    <property type="match status" value="1"/>
</dbReference>
<feature type="compositionally biased region" description="Low complexity" evidence="1">
    <location>
        <begin position="222"/>
        <end position="231"/>
    </location>
</feature>
<gene>
    <name evidence="4" type="ORF">ElP_40650</name>
</gene>
<evidence type="ECO:0000313" key="4">
    <source>
        <dbReference type="EMBL" id="QDV36151.1"/>
    </source>
</evidence>
<feature type="region of interest" description="Disordered" evidence="1">
    <location>
        <begin position="197"/>
        <end position="243"/>
    </location>
</feature>
<organism evidence="4 5">
    <name type="scientific">Tautonia plasticadhaerens</name>
    <dbReference type="NCBI Taxonomy" id="2527974"/>
    <lineage>
        <taxon>Bacteria</taxon>
        <taxon>Pseudomonadati</taxon>
        <taxon>Planctomycetota</taxon>
        <taxon>Planctomycetia</taxon>
        <taxon>Isosphaerales</taxon>
        <taxon>Isosphaeraceae</taxon>
        <taxon>Tautonia</taxon>
    </lineage>
</organism>
<feature type="domain" description="DUF4142" evidence="3">
    <location>
        <begin position="79"/>
        <end position="213"/>
    </location>
</feature>
<sequence precursor="true">MMKRLTLLAAAFTLAATPALTTFARQQDPAPAGRSPTQQPEEARRGLQTKGQAQPGQQQAQPGQQQAQPGQVQSPQGMNDQLFVMAAAEAGMGEIGISQLAMQKSQDQQVQQYADQMIQDHTQANQQLMQLAQAKGIEVPQRPGLKDTASAMALAVCDSSQFSQEFFKQQEAAHILAIGLFKAESQHGQDPEIREFAQTTLPKLEQHLQMARQNQGGGQGQPGQSQSGQGQTDDLGAPTGDTP</sequence>
<feature type="region of interest" description="Disordered" evidence="1">
    <location>
        <begin position="24"/>
        <end position="76"/>
    </location>
</feature>
<dbReference type="PANTHER" id="PTHR38593:SF1">
    <property type="entry name" value="BLR2558 PROTEIN"/>
    <property type="match status" value="1"/>
</dbReference>
<dbReference type="Proteomes" id="UP000317835">
    <property type="component" value="Chromosome"/>
</dbReference>
<evidence type="ECO:0000313" key="5">
    <source>
        <dbReference type="Proteomes" id="UP000317835"/>
    </source>
</evidence>
<evidence type="ECO:0000256" key="2">
    <source>
        <dbReference type="SAM" id="SignalP"/>
    </source>
</evidence>
<dbReference type="RefSeq" id="WP_145272234.1">
    <property type="nucleotide sequence ID" value="NZ_CP036426.1"/>
</dbReference>
<feature type="signal peptide" evidence="2">
    <location>
        <begin position="1"/>
        <end position="24"/>
    </location>
</feature>
<dbReference type="EMBL" id="CP036426">
    <property type="protein sequence ID" value="QDV36151.1"/>
    <property type="molecule type" value="Genomic_DNA"/>
</dbReference>
<protein>
    <recommendedName>
        <fullName evidence="3">DUF4142 domain-containing protein</fullName>
    </recommendedName>
</protein>
<dbReference type="AlphaFoldDB" id="A0A518H5N8"/>
<evidence type="ECO:0000256" key="1">
    <source>
        <dbReference type="SAM" id="MobiDB-lite"/>
    </source>
</evidence>
<reference evidence="4 5" key="1">
    <citation type="submission" date="2019-02" db="EMBL/GenBank/DDBJ databases">
        <title>Deep-cultivation of Planctomycetes and their phenomic and genomic characterization uncovers novel biology.</title>
        <authorList>
            <person name="Wiegand S."/>
            <person name="Jogler M."/>
            <person name="Boedeker C."/>
            <person name="Pinto D."/>
            <person name="Vollmers J."/>
            <person name="Rivas-Marin E."/>
            <person name="Kohn T."/>
            <person name="Peeters S.H."/>
            <person name="Heuer A."/>
            <person name="Rast P."/>
            <person name="Oberbeckmann S."/>
            <person name="Bunk B."/>
            <person name="Jeske O."/>
            <person name="Meyerdierks A."/>
            <person name="Storesund J.E."/>
            <person name="Kallscheuer N."/>
            <person name="Luecker S."/>
            <person name="Lage O.M."/>
            <person name="Pohl T."/>
            <person name="Merkel B.J."/>
            <person name="Hornburger P."/>
            <person name="Mueller R.-W."/>
            <person name="Bruemmer F."/>
            <person name="Labrenz M."/>
            <person name="Spormann A.M."/>
            <person name="Op den Camp H."/>
            <person name="Overmann J."/>
            <person name="Amann R."/>
            <person name="Jetten M.S.M."/>
            <person name="Mascher T."/>
            <person name="Medema M.H."/>
            <person name="Devos D.P."/>
            <person name="Kaster A.-K."/>
            <person name="Ovreas L."/>
            <person name="Rohde M."/>
            <person name="Galperin M.Y."/>
            <person name="Jogler C."/>
        </authorList>
    </citation>
    <scope>NUCLEOTIDE SEQUENCE [LARGE SCALE GENOMIC DNA]</scope>
    <source>
        <strain evidence="4 5">ElP</strain>
    </source>
</reference>
<dbReference type="OrthoDB" id="9101320at2"/>
<name>A0A518H5N8_9BACT</name>
<feature type="compositionally biased region" description="Low complexity" evidence="1">
    <location>
        <begin position="51"/>
        <end position="76"/>
    </location>
</feature>
<keyword evidence="2" id="KW-0732">Signal</keyword>
<feature type="chain" id="PRO_5022231567" description="DUF4142 domain-containing protein" evidence="2">
    <location>
        <begin position="25"/>
        <end position="243"/>
    </location>
</feature>
<keyword evidence="5" id="KW-1185">Reference proteome</keyword>
<proteinExistence type="predicted"/>
<dbReference type="PANTHER" id="PTHR38593">
    <property type="entry name" value="BLR2558 PROTEIN"/>
    <property type="match status" value="1"/>
</dbReference>
<dbReference type="Gene3D" id="1.20.1260.10">
    <property type="match status" value="1"/>
</dbReference>
<dbReference type="InterPro" id="IPR012347">
    <property type="entry name" value="Ferritin-like"/>
</dbReference>
<evidence type="ECO:0000259" key="3">
    <source>
        <dbReference type="Pfam" id="PF13628"/>
    </source>
</evidence>
<accession>A0A518H5N8</accession>